<feature type="domain" description="N-acetyltransferase" evidence="3">
    <location>
        <begin position="2"/>
        <end position="163"/>
    </location>
</feature>
<keyword evidence="5" id="KW-1185">Reference proteome</keyword>
<organism evidence="4 5">
    <name type="scientific">Chitinimonas viridis</name>
    <dbReference type="NCBI Taxonomy" id="664880"/>
    <lineage>
        <taxon>Bacteria</taxon>
        <taxon>Pseudomonadati</taxon>
        <taxon>Pseudomonadota</taxon>
        <taxon>Betaproteobacteria</taxon>
        <taxon>Neisseriales</taxon>
        <taxon>Chitinibacteraceae</taxon>
        <taxon>Chitinimonas</taxon>
    </lineage>
</organism>
<name>A0ABT8B5J0_9NEIS</name>
<evidence type="ECO:0000313" key="5">
    <source>
        <dbReference type="Proteomes" id="UP001180081"/>
    </source>
</evidence>
<dbReference type="EMBL" id="JAUFPU010000007">
    <property type="protein sequence ID" value="MDN3576779.1"/>
    <property type="molecule type" value="Genomic_DNA"/>
</dbReference>
<dbReference type="PROSITE" id="PS51186">
    <property type="entry name" value="GNAT"/>
    <property type="match status" value="1"/>
</dbReference>
<dbReference type="PANTHER" id="PTHR43877:SF2">
    <property type="entry name" value="AMINOALKYLPHOSPHONATE N-ACETYLTRANSFERASE-RELATED"/>
    <property type="match status" value="1"/>
</dbReference>
<accession>A0ABT8B5J0</accession>
<dbReference type="Gene3D" id="3.40.630.30">
    <property type="match status" value="1"/>
</dbReference>
<proteinExistence type="predicted"/>
<dbReference type="Pfam" id="PF00583">
    <property type="entry name" value="Acetyltransf_1"/>
    <property type="match status" value="1"/>
</dbReference>
<gene>
    <name evidence="4" type="ORF">QWZ03_08385</name>
</gene>
<reference evidence="4" key="1">
    <citation type="journal article" date="2014" name="Int. J. Syst. Evol. Microbiol.">
        <title>Complete genome of a new Firmicutes species belonging to the dominant human colonic microbiota ('Ruminococcus bicirculans') reveals two chromosomes and a selective capacity to utilize plant glucans.</title>
        <authorList>
            <consortium name="NISC Comparative Sequencing Program"/>
            <person name="Wegmann U."/>
            <person name="Louis P."/>
            <person name="Goesmann A."/>
            <person name="Henrissat B."/>
            <person name="Duncan S.H."/>
            <person name="Flint H.J."/>
        </authorList>
    </citation>
    <scope>NUCLEOTIDE SEQUENCE</scope>
    <source>
        <strain evidence="4">CECT 7703</strain>
    </source>
</reference>
<dbReference type="InterPro" id="IPR000182">
    <property type="entry name" value="GNAT_dom"/>
</dbReference>
<evidence type="ECO:0000256" key="1">
    <source>
        <dbReference type="ARBA" id="ARBA00022679"/>
    </source>
</evidence>
<comment type="caution">
    <text evidence="4">The sequence shown here is derived from an EMBL/GenBank/DDBJ whole genome shotgun (WGS) entry which is preliminary data.</text>
</comment>
<evidence type="ECO:0000259" key="3">
    <source>
        <dbReference type="PROSITE" id="PS51186"/>
    </source>
</evidence>
<dbReference type="PANTHER" id="PTHR43877">
    <property type="entry name" value="AMINOALKYLPHOSPHONATE N-ACETYLTRANSFERASE-RELATED-RELATED"/>
    <property type="match status" value="1"/>
</dbReference>
<dbReference type="SUPFAM" id="SSF55729">
    <property type="entry name" value="Acyl-CoA N-acyltransferases (Nat)"/>
    <property type="match status" value="1"/>
</dbReference>
<dbReference type="CDD" id="cd04301">
    <property type="entry name" value="NAT_SF"/>
    <property type="match status" value="1"/>
</dbReference>
<dbReference type="InterPro" id="IPR016181">
    <property type="entry name" value="Acyl_CoA_acyltransferase"/>
</dbReference>
<protein>
    <submittedName>
        <fullName evidence="4">GNAT family N-acetyltransferase</fullName>
    </submittedName>
</protein>
<evidence type="ECO:0000313" key="4">
    <source>
        <dbReference type="EMBL" id="MDN3576779.1"/>
    </source>
</evidence>
<reference evidence="4" key="2">
    <citation type="submission" date="2023-06" db="EMBL/GenBank/DDBJ databases">
        <authorList>
            <person name="Lucena T."/>
            <person name="Sun Q."/>
        </authorList>
    </citation>
    <scope>NUCLEOTIDE SEQUENCE</scope>
    <source>
        <strain evidence="4">CECT 7703</strain>
    </source>
</reference>
<dbReference type="Proteomes" id="UP001180081">
    <property type="component" value="Unassembled WGS sequence"/>
</dbReference>
<keyword evidence="1" id="KW-0808">Transferase</keyword>
<keyword evidence="2" id="KW-0012">Acyltransferase</keyword>
<dbReference type="RefSeq" id="WP_290332299.1">
    <property type="nucleotide sequence ID" value="NZ_JAUFPU010000007.1"/>
</dbReference>
<evidence type="ECO:0000256" key="2">
    <source>
        <dbReference type="ARBA" id="ARBA00023315"/>
    </source>
</evidence>
<dbReference type="InterPro" id="IPR050832">
    <property type="entry name" value="Bact_Acetyltransf"/>
</dbReference>
<sequence>MMHLRLAPIQLDDDFAEAYAMRRDSYQVSFGTTESFDRDAGPAGELYRARLAQRCADYPDGYVHAWLGDEIVGQLEVRHELDQPGQGYVHLFYLLPAWRHQGLGGQLHDYAVDYLRRHGCHTARLSVDRHNAPALAFYRRHGWRFDAANPKHPTTDFLRLDLSPGAA</sequence>